<dbReference type="EMBL" id="FNJB01000002">
    <property type="protein sequence ID" value="SDO31219.1"/>
    <property type="molecule type" value="Genomic_DNA"/>
</dbReference>
<protein>
    <submittedName>
        <fullName evidence="1">Bacteriocin biosynthesis cyclodehydratase domain-containing protein</fullName>
    </submittedName>
</protein>
<dbReference type="STRING" id="504798.SAMN05421871_108273"/>
<proteinExistence type="predicted"/>
<gene>
    <name evidence="1" type="ORF">SAMN05192558_102574</name>
</gene>
<evidence type="ECO:0000313" key="1">
    <source>
        <dbReference type="EMBL" id="SDO31219.1"/>
    </source>
</evidence>
<evidence type="ECO:0000313" key="2">
    <source>
        <dbReference type="Proteomes" id="UP000199651"/>
    </source>
</evidence>
<accession>A0A1H0IIC2</accession>
<organism evidence="1 2">
    <name type="scientific">Actinokineospora alba</name>
    <dbReference type="NCBI Taxonomy" id="504798"/>
    <lineage>
        <taxon>Bacteria</taxon>
        <taxon>Bacillati</taxon>
        <taxon>Actinomycetota</taxon>
        <taxon>Actinomycetes</taxon>
        <taxon>Pseudonocardiales</taxon>
        <taxon>Pseudonocardiaceae</taxon>
        <taxon>Actinokineospora</taxon>
    </lineage>
</organism>
<sequence>MTAKLVADPAWRAQARDEGLVVFAGADLIYLVPDVPRADAEQLAAAFDGRDIDPGVLTSSARDVLPQLRSLGALRPAALPGPGQSRTLSIGAQVLGDASPDLTAALAKAFPPVGDPDVLVVVRTTARLAELVGLSAGLVRSGQIHVLLDLAFHHTIALGPLVVPGASACLECLARRAGSRWGDPKPPPAPKAAAEPDLPIALAAHALRELGDGSLALLQRSVSYDLRTLGSTTEDVLPSADCESCSRPHPGRITLPWEAA</sequence>
<keyword evidence="2" id="KW-1185">Reference proteome</keyword>
<dbReference type="RefSeq" id="WP_091371147.1">
    <property type="nucleotide sequence ID" value="NZ_FNDV01000008.1"/>
</dbReference>
<dbReference type="OrthoDB" id="2973590at2"/>
<dbReference type="Gene3D" id="3.40.50.720">
    <property type="entry name" value="NAD(P)-binding Rossmann-like Domain"/>
    <property type="match status" value="1"/>
</dbReference>
<dbReference type="Proteomes" id="UP000199651">
    <property type="component" value="Unassembled WGS sequence"/>
</dbReference>
<reference evidence="2" key="1">
    <citation type="submission" date="2016-10" db="EMBL/GenBank/DDBJ databases">
        <authorList>
            <person name="Varghese N."/>
            <person name="Submissions S."/>
        </authorList>
    </citation>
    <scope>NUCLEOTIDE SEQUENCE [LARGE SCALE GENOMIC DNA]</scope>
    <source>
        <strain evidence="2">IBRC-M 10655</strain>
    </source>
</reference>
<name>A0A1H0IIC2_9PSEU</name>
<dbReference type="AlphaFoldDB" id="A0A1H0IIC2"/>